<evidence type="ECO:0000313" key="3">
    <source>
        <dbReference type="Proteomes" id="UP000422232"/>
    </source>
</evidence>
<dbReference type="PANTHER" id="PTHR23150">
    <property type="entry name" value="SULFATASE MODIFYING FACTOR 1, 2"/>
    <property type="match status" value="1"/>
</dbReference>
<dbReference type="Gene3D" id="3.90.1580.10">
    <property type="entry name" value="paralog of FGE (formylglycine-generating enzyme)"/>
    <property type="match status" value="1"/>
</dbReference>
<keyword evidence="2" id="KW-0808">Transferase</keyword>
<dbReference type="GO" id="GO:0004674">
    <property type="term" value="F:protein serine/threonine kinase activity"/>
    <property type="evidence" value="ECO:0007669"/>
    <property type="project" value="UniProtKB-EC"/>
</dbReference>
<dbReference type="InterPro" id="IPR005532">
    <property type="entry name" value="SUMF_dom"/>
</dbReference>
<dbReference type="InterPro" id="IPR042095">
    <property type="entry name" value="SUMF_sf"/>
</dbReference>
<dbReference type="AlphaFoldDB" id="A0A9Q6LRY6"/>
<protein>
    <submittedName>
        <fullName evidence="2">Serine/threonine-protein kinase pkn1</fullName>
        <ecNumber evidence="2">2.7.11.1</ecNumber>
    </submittedName>
</protein>
<dbReference type="Proteomes" id="UP000422232">
    <property type="component" value="Chromosome"/>
</dbReference>
<reference evidence="2 3" key="1">
    <citation type="submission" date="2019-04" db="EMBL/GenBank/DDBJ databases">
        <title>Complete genome sequencing of Piscirickettsia salmonis strain Psal-009.</title>
        <authorList>
            <person name="Schober I."/>
            <person name="Bunk B."/>
            <person name="Sproer C."/>
            <person name="Carril G.P."/>
            <person name="Riedel T."/>
            <person name="Flores-Herrera P.A."/>
            <person name="Nourdin-Galindo G."/>
            <person name="Marshall S.H."/>
            <person name="Overmann J."/>
        </authorList>
    </citation>
    <scope>NUCLEOTIDE SEQUENCE [LARGE SCALE GENOMIC DNA]</scope>
    <source>
        <strain evidence="2 3">Psal-009</strain>
    </source>
</reference>
<proteinExistence type="predicted"/>
<evidence type="ECO:0000259" key="1">
    <source>
        <dbReference type="Pfam" id="PF03781"/>
    </source>
</evidence>
<dbReference type="EC" id="2.7.11.1" evidence="2"/>
<dbReference type="Pfam" id="PF03781">
    <property type="entry name" value="FGE-sulfatase"/>
    <property type="match status" value="1"/>
</dbReference>
<gene>
    <name evidence="2" type="primary">pkn1</name>
    <name evidence="2" type="ORF">Psal009_02438</name>
</gene>
<accession>A0A9Q6LRY6</accession>
<dbReference type="RefSeq" id="WP_196213910.1">
    <property type="nucleotide sequence ID" value="NZ_CP013773.1"/>
</dbReference>
<dbReference type="GO" id="GO:0120147">
    <property type="term" value="F:formylglycine-generating oxidase activity"/>
    <property type="evidence" value="ECO:0007669"/>
    <property type="project" value="TreeGrafter"/>
</dbReference>
<dbReference type="EMBL" id="CP038908">
    <property type="protein sequence ID" value="QGO06523.1"/>
    <property type="molecule type" value="Genomic_DNA"/>
</dbReference>
<dbReference type="InterPro" id="IPR051043">
    <property type="entry name" value="Sulfatase_Mod_Factor_Kinase"/>
</dbReference>
<evidence type="ECO:0000313" key="2">
    <source>
        <dbReference type="EMBL" id="QGO06523.1"/>
    </source>
</evidence>
<dbReference type="PANTHER" id="PTHR23150:SF19">
    <property type="entry name" value="FORMYLGLYCINE-GENERATING ENZYME"/>
    <property type="match status" value="1"/>
</dbReference>
<dbReference type="InterPro" id="IPR016187">
    <property type="entry name" value="CTDL_fold"/>
</dbReference>
<keyword evidence="3" id="KW-1185">Reference proteome</keyword>
<sequence>MQNTYRGSDAYEAASFCTWLAKKTGLPFKLPTEAQWMYVATDKGTMIYPTDNGKLEPCKNIRCVDLKGPQVVGQYPPNPMGVDFMMTFHQWTQDWYGDGYYWVSPKDNPQGPSTGTQKTLVGGYYVFYRMGGNLPGDENGYSGEAFRCVINTLEPIYPNKLMKAPV</sequence>
<feature type="domain" description="Sulfatase-modifying factor enzyme-like" evidence="1">
    <location>
        <begin position="10"/>
        <end position="128"/>
    </location>
</feature>
<organism evidence="2 3">
    <name type="scientific">Piscirickettsia salmonis</name>
    <dbReference type="NCBI Taxonomy" id="1238"/>
    <lineage>
        <taxon>Bacteria</taxon>
        <taxon>Pseudomonadati</taxon>
        <taxon>Pseudomonadota</taxon>
        <taxon>Gammaproteobacteria</taxon>
        <taxon>Thiotrichales</taxon>
        <taxon>Piscirickettsiaceae</taxon>
        <taxon>Piscirickettsia</taxon>
    </lineage>
</organism>
<name>A0A9Q6LRY6_PISSA</name>
<keyword evidence="2" id="KW-0418">Kinase</keyword>
<dbReference type="SUPFAM" id="SSF56436">
    <property type="entry name" value="C-type lectin-like"/>
    <property type="match status" value="1"/>
</dbReference>